<keyword evidence="3" id="KW-1185">Reference proteome</keyword>
<dbReference type="EMBL" id="BMGK01000012">
    <property type="protein sequence ID" value="GGE00207.1"/>
    <property type="molecule type" value="Genomic_DNA"/>
</dbReference>
<proteinExistence type="predicted"/>
<dbReference type="Pfam" id="PF13376">
    <property type="entry name" value="OmdA"/>
    <property type="match status" value="1"/>
</dbReference>
<dbReference type="Gene3D" id="3.90.1150.200">
    <property type="match status" value="1"/>
</dbReference>
<evidence type="ECO:0000313" key="3">
    <source>
        <dbReference type="Proteomes" id="UP000652231"/>
    </source>
</evidence>
<organism evidence="2 3">
    <name type="scientific">Planktosalinus lacus</name>
    <dbReference type="NCBI Taxonomy" id="1526573"/>
    <lineage>
        <taxon>Bacteria</taxon>
        <taxon>Pseudomonadati</taxon>
        <taxon>Bacteroidota</taxon>
        <taxon>Flavobacteriia</taxon>
        <taxon>Flavobacteriales</taxon>
        <taxon>Flavobacteriaceae</taxon>
        <taxon>Planktosalinus</taxon>
    </lineage>
</organism>
<dbReference type="Proteomes" id="UP000652231">
    <property type="component" value="Unassembled WGS sequence"/>
</dbReference>
<dbReference type="PIRSF" id="PIRSF021308">
    <property type="entry name" value="UCP021308"/>
    <property type="match status" value="1"/>
</dbReference>
<reference evidence="2" key="1">
    <citation type="journal article" date="2014" name="Int. J. Syst. Evol. Microbiol.">
        <title>Complete genome sequence of Corynebacterium casei LMG S-19264T (=DSM 44701T), isolated from a smear-ripened cheese.</title>
        <authorList>
            <consortium name="US DOE Joint Genome Institute (JGI-PGF)"/>
            <person name="Walter F."/>
            <person name="Albersmeier A."/>
            <person name="Kalinowski J."/>
            <person name="Ruckert C."/>
        </authorList>
    </citation>
    <scope>NUCLEOTIDE SEQUENCE</scope>
    <source>
        <strain evidence="2">CGMCC 1.12924</strain>
    </source>
</reference>
<dbReference type="InterPro" id="IPR014922">
    <property type="entry name" value="YdhG-like"/>
</dbReference>
<dbReference type="SUPFAM" id="SSF159888">
    <property type="entry name" value="YdhG-like"/>
    <property type="match status" value="1"/>
</dbReference>
<feature type="domain" description="YdhG-like" evidence="1">
    <location>
        <begin position="16"/>
        <end position="112"/>
    </location>
</feature>
<name>A0A8J2Y9R2_9FLAO</name>
<accession>A0A8J2Y9R2</accession>
<evidence type="ECO:0000313" key="2">
    <source>
        <dbReference type="EMBL" id="GGE00207.1"/>
    </source>
</evidence>
<evidence type="ECO:0000259" key="1">
    <source>
        <dbReference type="Pfam" id="PF08818"/>
    </source>
</evidence>
<dbReference type="AlphaFoldDB" id="A0A8J2Y9R2"/>
<sequence length="197" mass="22817">MVSDKVTAYIEKHEHWKEELKKLRTILKKTTLEETIKWGAPVYVAHGKNVLAIAGFKNHCCIWFFQGVFLKDPNKKLINAQKGKTKALRQWRFESFDEIDESIVLAYAIEAIANAKAGKEIKPEKSKKIELPVELKEAFKKNAALKQNFDVLTPYKQKEYKEHIGSAKQEKTRRNRLEKCIPIILEGKGLNDKYKNC</sequence>
<dbReference type="InterPro" id="IPR016786">
    <property type="entry name" value="YdeI_bac"/>
</dbReference>
<reference evidence="2" key="2">
    <citation type="submission" date="2020-09" db="EMBL/GenBank/DDBJ databases">
        <authorList>
            <person name="Sun Q."/>
            <person name="Zhou Y."/>
        </authorList>
    </citation>
    <scope>NUCLEOTIDE SEQUENCE</scope>
    <source>
        <strain evidence="2">CGMCC 1.12924</strain>
    </source>
</reference>
<gene>
    <name evidence="2" type="primary">ydeI</name>
    <name evidence="2" type="ORF">GCM10011312_24630</name>
</gene>
<comment type="caution">
    <text evidence="2">The sequence shown here is derived from an EMBL/GenBank/DDBJ whole genome shotgun (WGS) entry which is preliminary data.</text>
</comment>
<protein>
    <recommendedName>
        <fullName evidence="1">YdhG-like domain-containing protein</fullName>
    </recommendedName>
</protein>
<dbReference type="Pfam" id="PF08818">
    <property type="entry name" value="DUF1801"/>
    <property type="match status" value="1"/>
</dbReference>
<dbReference type="RefSeq" id="WP_188442990.1">
    <property type="nucleotide sequence ID" value="NZ_BMGK01000012.1"/>
</dbReference>